<feature type="transmembrane region" description="Helical" evidence="7">
    <location>
        <begin position="45"/>
        <end position="67"/>
    </location>
</feature>
<protein>
    <submittedName>
        <fullName evidence="8">Integral membrane protein TerC family protein</fullName>
    </submittedName>
</protein>
<comment type="subcellular location">
    <subcellularLocation>
        <location evidence="1">Membrane</location>
        <topology evidence="1">Multi-pass membrane protein</topology>
    </subcellularLocation>
</comment>
<keyword evidence="4 7" id="KW-1133">Transmembrane helix</keyword>
<dbReference type="AlphaFoldDB" id="A0A517P684"/>
<evidence type="ECO:0000313" key="8">
    <source>
        <dbReference type="EMBL" id="QDT14890.1"/>
    </source>
</evidence>
<evidence type="ECO:0000256" key="4">
    <source>
        <dbReference type="ARBA" id="ARBA00022989"/>
    </source>
</evidence>
<feature type="transmembrane region" description="Helical" evidence="7">
    <location>
        <begin position="197"/>
        <end position="217"/>
    </location>
</feature>
<evidence type="ECO:0000256" key="7">
    <source>
        <dbReference type="SAM" id="Phobius"/>
    </source>
</evidence>
<evidence type="ECO:0000256" key="5">
    <source>
        <dbReference type="ARBA" id="ARBA00023136"/>
    </source>
</evidence>
<dbReference type="InterPro" id="IPR005496">
    <property type="entry name" value="Integral_membrane_TerC"/>
</dbReference>
<evidence type="ECO:0000256" key="3">
    <source>
        <dbReference type="ARBA" id="ARBA00022692"/>
    </source>
</evidence>
<dbReference type="PANTHER" id="PTHR30238">
    <property type="entry name" value="MEMBRANE BOUND PREDICTED REDOX MODULATOR"/>
    <property type="match status" value="1"/>
</dbReference>
<evidence type="ECO:0000256" key="6">
    <source>
        <dbReference type="SAM" id="MobiDB-lite"/>
    </source>
</evidence>
<dbReference type="PANTHER" id="PTHR30238:SF4">
    <property type="entry name" value="SLL1022 PROTEIN"/>
    <property type="match status" value="1"/>
</dbReference>
<feature type="region of interest" description="Disordered" evidence="6">
    <location>
        <begin position="248"/>
        <end position="267"/>
    </location>
</feature>
<feature type="transmembrane region" description="Helical" evidence="7">
    <location>
        <begin position="164"/>
        <end position="185"/>
    </location>
</feature>
<feature type="transmembrane region" description="Helical" evidence="7">
    <location>
        <begin position="6"/>
        <end position="33"/>
    </location>
</feature>
<keyword evidence="5 7" id="KW-0472">Membrane</keyword>
<dbReference type="Proteomes" id="UP000318741">
    <property type="component" value="Chromosome"/>
</dbReference>
<sequence length="267" mass="28434">MLDPDLLATLSLLIGLELVLGVDNIVALSIIVSRLPQETRQKARIGGLALALIARLVMVAGATWLLTLTEPVLAGRSIKDLILLGGGTFLIYKATKEIHHTVELKDEHAPVGSGSPKSALASAIATIVAVDLVFALDSVVTAVGMTDGIGTARSVLGFEVTDQFIVIATSVILSFVVLLFAAKPIGEFVLNNPSFKILALSFLITIGITLGLEAFHYEVPKPYIYLPMAFATGVQLLQWRLSRNERRKTRPDVRATGEAGGVPIEGT</sequence>
<keyword evidence="3 7" id="KW-0812">Transmembrane</keyword>
<evidence type="ECO:0000256" key="2">
    <source>
        <dbReference type="ARBA" id="ARBA00007511"/>
    </source>
</evidence>
<reference evidence="8 9" key="1">
    <citation type="submission" date="2019-02" db="EMBL/GenBank/DDBJ databases">
        <title>Deep-cultivation of Planctomycetes and their phenomic and genomic characterization uncovers novel biology.</title>
        <authorList>
            <person name="Wiegand S."/>
            <person name="Jogler M."/>
            <person name="Boedeker C."/>
            <person name="Pinto D."/>
            <person name="Vollmers J."/>
            <person name="Rivas-Marin E."/>
            <person name="Kohn T."/>
            <person name="Peeters S.H."/>
            <person name="Heuer A."/>
            <person name="Rast P."/>
            <person name="Oberbeckmann S."/>
            <person name="Bunk B."/>
            <person name="Jeske O."/>
            <person name="Meyerdierks A."/>
            <person name="Storesund J.E."/>
            <person name="Kallscheuer N."/>
            <person name="Luecker S."/>
            <person name="Lage O.M."/>
            <person name="Pohl T."/>
            <person name="Merkel B.J."/>
            <person name="Hornburger P."/>
            <person name="Mueller R.-W."/>
            <person name="Bruemmer F."/>
            <person name="Labrenz M."/>
            <person name="Spormann A.M."/>
            <person name="Op den Camp H."/>
            <person name="Overmann J."/>
            <person name="Amann R."/>
            <person name="Jetten M.S.M."/>
            <person name="Mascher T."/>
            <person name="Medema M.H."/>
            <person name="Devos D.P."/>
            <person name="Kaster A.-K."/>
            <person name="Ovreas L."/>
            <person name="Rohde M."/>
            <person name="Galperin M.Y."/>
            <person name="Jogler C."/>
        </authorList>
    </citation>
    <scope>NUCLEOTIDE SEQUENCE [LARGE SCALE GENOMIC DNA]</scope>
    <source>
        <strain evidence="8 9">CA12</strain>
    </source>
</reference>
<proteinExistence type="inferred from homology"/>
<accession>A0A517P684</accession>
<keyword evidence="9" id="KW-1185">Reference proteome</keyword>
<dbReference type="KEGG" id="acaf:CA12_09700"/>
<dbReference type="RefSeq" id="WP_145357741.1">
    <property type="nucleotide sequence ID" value="NZ_CP036265.1"/>
</dbReference>
<dbReference type="OrthoDB" id="9806211at2"/>
<gene>
    <name evidence="8" type="ORF">CA12_09700</name>
</gene>
<dbReference type="GO" id="GO:0016020">
    <property type="term" value="C:membrane"/>
    <property type="evidence" value="ECO:0007669"/>
    <property type="project" value="UniProtKB-SubCell"/>
</dbReference>
<comment type="similarity">
    <text evidence="2">Belongs to the TerC family.</text>
</comment>
<evidence type="ECO:0000313" key="9">
    <source>
        <dbReference type="Proteomes" id="UP000318741"/>
    </source>
</evidence>
<dbReference type="Pfam" id="PF03741">
    <property type="entry name" value="TerC"/>
    <property type="match status" value="1"/>
</dbReference>
<dbReference type="EMBL" id="CP036265">
    <property type="protein sequence ID" value="QDT14890.1"/>
    <property type="molecule type" value="Genomic_DNA"/>
</dbReference>
<name>A0A517P684_9PLAN</name>
<feature type="transmembrane region" description="Helical" evidence="7">
    <location>
        <begin position="119"/>
        <end position="144"/>
    </location>
</feature>
<organism evidence="8 9">
    <name type="scientific">Alienimonas californiensis</name>
    <dbReference type="NCBI Taxonomy" id="2527989"/>
    <lineage>
        <taxon>Bacteria</taxon>
        <taxon>Pseudomonadati</taxon>
        <taxon>Planctomycetota</taxon>
        <taxon>Planctomycetia</taxon>
        <taxon>Planctomycetales</taxon>
        <taxon>Planctomycetaceae</taxon>
        <taxon>Alienimonas</taxon>
    </lineage>
</organism>
<evidence type="ECO:0000256" key="1">
    <source>
        <dbReference type="ARBA" id="ARBA00004141"/>
    </source>
</evidence>